<protein>
    <submittedName>
        <fullName evidence="1">Uncharacterized protein</fullName>
    </submittedName>
</protein>
<dbReference type="EMBL" id="CM043800">
    <property type="protein sequence ID" value="KAI4811958.1"/>
    <property type="molecule type" value="Genomic_DNA"/>
</dbReference>
<organism evidence="1 2">
    <name type="scientific">Chaenocephalus aceratus</name>
    <name type="common">Blackfin icefish</name>
    <name type="synonym">Chaenichthys aceratus</name>
    <dbReference type="NCBI Taxonomy" id="36190"/>
    <lineage>
        <taxon>Eukaryota</taxon>
        <taxon>Metazoa</taxon>
        <taxon>Chordata</taxon>
        <taxon>Craniata</taxon>
        <taxon>Vertebrata</taxon>
        <taxon>Euteleostomi</taxon>
        <taxon>Actinopterygii</taxon>
        <taxon>Neopterygii</taxon>
        <taxon>Teleostei</taxon>
        <taxon>Neoteleostei</taxon>
        <taxon>Acanthomorphata</taxon>
        <taxon>Eupercaria</taxon>
        <taxon>Perciformes</taxon>
        <taxon>Notothenioidei</taxon>
        <taxon>Channichthyidae</taxon>
        <taxon>Chaenocephalus</taxon>
    </lineage>
</organism>
<sequence>NRVDCSAQSVPKGSELMFVEGVTEASCPAGERYQSGVTVLQPAGSVCRPALQLNPAKISSRPGSLELQSCCVFLPNDSLPSPSTIICGDIPGTVRSWYHNQASMPGTLVVCLPQISVLSAGHKYMEPLQELPFVVAKPILEEGDAFPWTVSLSQFSVYTLLGQQQSLSLLEPMGCTSTLAVTSHKLQSCSEGRHSFIVCLHVDLQAVHVKCCNPQVSVCESHRVVIGLTRVLKQVVLLYEHTIWPLSDSLTSPDSNKQSASSSCCKCHQNGSVQRLQSVASPALLTGVEV</sequence>
<dbReference type="Proteomes" id="UP001057452">
    <property type="component" value="Chromosome 16"/>
</dbReference>
<reference evidence="1" key="1">
    <citation type="submission" date="2022-05" db="EMBL/GenBank/DDBJ databases">
        <title>Chromosome-level genome of Chaenocephalus aceratus.</title>
        <authorList>
            <person name="Park H."/>
        </authorList>
    </citation>
    <scope>NUCLEOTIDE SEQUENCE</scope>
    <source>
        <strain evidence="1">KU_202001</strain>
    </source>
</reference>
<evidence type="ECO:0000313" key="2">
    <source>
        <dbReference type="Proteomes" id="UP001057452"/>
    </source>
</evidence>
<accession>A0ACB9WF91</accession>
<proteinExistence type="predicted"/>
<evidence type="ECO:0000313" key="1">
    <source>
        <dbReference type="EMBL" id="KAI4811958.1"/>
    </source>
</evidence>
<name>A0ACB9WF91_CHAAC</name>
<gene>
    <name evidence="1" type="ORF">KUCAC02_014817</name>
</gene>
<keyword evidence="2" id="KW-1185">Reference proteome</keyword>
<comment type="caution">
    <text evidence="1">The sequence shown here is derived from an EMBL/GenBank/DDBJ whole genome shotgun (WGS) entry which is preliminary data.</text>
</comment>
<feature type="non-terminal residue" evidence="1">
    <location>
        <position position="1"/>
    </location>
</feature>